<dbReference type="Proteomes" id="UP000694005">
    <property type="component" value="Chromosome A09"/>
</dbReference>
<feature type="compositionally biased region" description="Basic and acidic residues" evidence="1">
    <location>
        <begin position="37"/>
        <end position="50"/>
    </location>
</feature>
<evidence type="ECO:0000256" key="1">
    <source>
        <dbReference type="SAM" id="MobiDB-lite"/>
    </source>
</evidence>
<organism evidence="2 3">
    <name type="scientific">Brassica campestris</name>
    <name type="common">Field mustard</name>
    <dbReference type="NCBI Taxonomy" id="3711"/>
    <lineage>
        <taxon>Eukaryota</taxon>
        <taxon>Viridiplantae</taxon>
        <taxon>Streptophyta</taxon>
        <taxon>Embryophyta</taxon>
        <taxon>Tracheophyta</taxon>
        <taxon>Spermatophyta</taxon>
        <taxon>Magnoliopsida</taxon>
        <taxon>eudicotyledons</taxon>
        <taxon>Gunneridae</taxon>
        <taxon>Pentapetalae</taxon>
        <taxon>rosids</taxon>
        <taxon>malvids</taxon>
        <taxon>Brassicales</taxon>
        <taxon>Brassicaceae</taxon>
        <taxon>Brassiceae</taxon>
        <taxon>Brassica</taxon>
    </lineage>
</organism>
<name>A0A8D9CK06_BRACM</name>
<dbReference type="EMBL" id="LS974625">
    <property type="protein sequence ID" value="CAG7859897.1"/>
    <property type="molecule type" value="Genomic_DNA"/>
</dbReference>
<gene>
    <name evidence="2" type="ORF">BRAPAZ1V2_A09P03640.2</name>
</gene>
<evidence type="ECO:0000313" key="3">
    <source>
        <dbReference type="Proteomes" id="UP000694005"/>
    </source>
</evidence>
<proteinExistence type="predicted"/>
<feature type="compositionally biased region" description="Polar residues" evidence="1">
    <location>
        <begin position="74"/>
        <end position="90"/>
    </location>
</feature>
<reference evidence="2 3" key="1">
    <citation type="submission" date="2021-07" db="EMBL/GenBank/DDBJ databases">
        <authorList>
            <consortium name="Genoscope - CEA"/>
            <person name="William W."/>
        </authorList>
    </citation>
    <scope>NUCLEOTIDE SEQUENCE [LARGE SCALE GENOMIC DNA]</scope>
</reference>
<protein>
    <submittedName>
        <fullName evidence="2">Uncharacterized protein</fullName>
    </submittedName>
</protein>
<sequence length="116" mass="11916">MNSRESKQVGDGFRGVGKIKRGGEGGGVRMTPSSFKEAPEGVIKGDREGGGIRGRRGSGRVTAGPSGRTAEGSPVTTDTWTNDGSESTVIGQPGGTKRSSDKESTLELVAFGLEGF</sequence>
<accession>A0A8D9CK06</accession>
<dbReference type="AlphaFoldDB" id="A0A8D9CK06"/>
<feature type="region of interest" description="Disordered" evidence="1">
    <location>
        <begin position="1"/>
        <end position="103"/>
    </location>
</feature>
<evidence type="ECO:0000313" key="2">
    <source>
        <dbReference type="EMBL" id="CAG7859897.1"/>
    </source>
</evidence>
<dbReference type="Gramene" id="A09p03640.2_BraZ1">
    <property type="protein sequence ID" value="A09p03640.2_BraZ1.CDS"/>
    <property type="gene ID" value="A09g03640.2_BraZ1"/>
</dbReference>